<accession>A0ABP1PYZ6</accession>
<evidence type="ECO:0000256" key="1">
    <source>
        <dbReference type="ARBA" id="ARBA00010136"/>
    </source>
</evidence>
<evidence type="ECO:0000313" key="5">
    <source>
        <dbReference type="Proteomes" id="UP001642540"/>
    </source>
</evidence>
<dbReference type="InterPro" id="IPR024571">
    <property type="entry name" value="ERAP1-like_C_dom"/>
</dbReference>
<dbReference type="InterPro" id="IPR014782">
    <property type="entry name" value="Peptidase_M1_dom"/>
</dbReference>
<dbReference type="Proteomes" id="UP001642540">
    <property type="component" value="Unassembled WGS sequence"/>
</dbReference>
<protein>
    <recommendedName>
        <fullName evidence="6">Aminopeptidase N</fullName>
    </recommendedName>
</protein>
<keyword evidence="5" id="KW-1185">Reference proteome</keyword>
<dbReference type="Pfam" id="PF11838">
    <property type="entry name" value="ERAP1_C"/>
    <property type="match status" value="1"/>
</dbReference>
<comment type="caution">
    <text evidence="4">The sequence shown here is derived from an EMBL/GenBank/DDBJ whole genome shotgun (WGS) entry which is preliminary data.</text>
</comment>
<dbReference type="Gene3D" id="1.10.390.10">
    <property type="entry name" value="Neutral Protease Domain 2"/>
    <property type="match status" value="1"/>
</dbReference>
<dbReference type="Gene3D" id="2.60.40.1910">
    <property type="match status" value="1"/>
</dbReference>
<feature type="domain" description="ERAP1-like C-terminal" evidence="3">
    <location>
        <begin position="178"/>
        <end position="463"/>
    </location>
</feature>
<dbReference type="InterPro" id="IPR050344">
    <property type="entry name" value="Peptidase_M1_aminopeptidases"/>
</dbReference>
<gene>
    <name evidence="4" type="ORF">ODALV1_LOCUS5385</name>
</gene>
<proteinExistence type="inferred from homology"/>
<evidence type="ECO:0008006" key="6">
    <source>
        <dbReference type="Google" id="ProtNLM"/>
    </source>
</evidence>
<dbReference type="SUPFAM" id="SSF55486">
    <property type="entry name" value="Metalloproteases ('zincins'), catalytic domain"/>
    <property type="match status" value="1"/>
</dbReference>
<dbReference type="PANTHER" id="PTHR11533:SF21">
    <property type="entry name" value="AMINOPEPTIDASE"/>
    <property type="match status" value="1"/>
</dbReference>
<reference evidence="4 5" key="1">
    <citation type="submission" date="2024-08" db="EMBL/GenBank/DDBJ databases">
        <authorList>
            <person name="Cucini C."/>
            <person name="Frati F."/>
        </authorList>
    </citation>
    <scope>NUCLEOTIDE SEQUENCE [LARGE SCALE GENOMIC DNA]</scope>
</reference>
<evidence type="ECO:0000259" key="2">
    <source>
        <dbReference type="Pfam" id="PF01433"/>
    </source>
</evidence>
<evidence type="ECO:0000259" key="3">
    <source>
        <dbReference type="Pfam" id="PF11838"/>
    </source>
</evidence>
<dbReference type="Gene3D" id="1.25.50.20">
    <property type="match status" value="1"/>
</dbReference>
<dbReference type="EMBL" id="CAXLJM020000016">
    <property type="protein sequence ID" value="CAL8083055.1"/>
    <property type="molecule type" value="Genomic_DNA"/>
</dbReference>
<comment type="similarity">
    <text evidence="1">Belongs to the peptidase M1 family.</text>
</comment>
<dbReference type="PANTHER" id="PTHR11533">
    <property type="entry name" value="PROTEASE M1 ZINC METALLOPROTEASE"/>
    <property type="match status" value="1"/>
</dbReference>
<evidence type="ECO:0000313" key="4">
    <source>
        <dbReference type="EMBL" id="CAL8083055.1"/>
    </source>
</evidence>
<dbReference type="Pfam" id="PF01433">
    <property type="entry name" value="Peptidase_M1"/>
    <property type="match status" value="1"/>
</dbReference>
<dbReference type="InterPro" id="IPR027268">
    <property type="entry name" value="Peptidase_M4/M1_CTD_sf"/>
</dbReference>
<feature type="domain" description="Peptidase M1 membrane alanine aminopeptidase" evidence="2">
    <location>
        <begin position="1"/>
        <end position="100"/>
    </location>
</feature>
<name>A0ABP1PYZ6_9HEXA</name>
<organism evidence="4 5">
    <name type="scientific">Orchesella dallaii</name>
    <dbReference type="NCBI Taxonomy" id="48710"/>
    <lineage>
        <taxon>Eukaryota</taxon>
        <taxon>Metazoa</taxon>
        <taxon>Ecdysozoa</taxon>
        <taxon>Arthropoda</taxon>
        <taxon>Hexapoda</taxon>
        <taxon>Collembola</taxon>
        <taxon>Entomobryomorpha</taxon>
        <taxon>Entomobryoidea</taxon>
        <taxon>Orchesellidae</taxon>
        <taxon>Orchesellinae</taxon>
        <taxon>Orchesella</taxon>
    </lineage>
</organism>
<sequence length="475" mass="54102">MEFDSSNETHPLENFPPTSAAVADIYTAIPYQKGASVLRMTSNFLTEDVFELAIKNYINRHQYQSAEQNDVFDELQEELNKYPLISEYVPSSVREIMNSWCQQSKFPLIRVSRSNASQIILTQEEISDEGPTNSTTTWWVPVNLQPRSRPDLPGTVPDTWIPQGVSSITVDVIPGETVVVNPEGIGYYQVLYDESMQNDILAVLKGDHTKIPSTGRSKLISDSFQLAFAGYMDLEAAMEFTKYIHNDISNGVWESFQRQMDKLLNLLGQLNNTETADLLKIYLTSKISNVWNSLDQLNIKVGTTGMLLEKLSRWSCDLGSCQAFSSNDIDSFIENPKESEITKEQQFSMYCIAVAQNSSVFDYILAEYMNPETLFGRKQRLLKALPCTTDSKKMKWLVNSIFAEETRPFSIDDRLELMIALAKKAEASAFLWQKIRNNLTDFYKRYDRKALDVLSEIVDKVTEMEKDELVIIAQC</sequence>